<keyword evidence="3" id="KW-1185">Reference proteome</keyword>
<accession>A0ABM1SYJ3</accession>
<feature type="transmembrane region" description="Helical" evidence="1">
    <location>
        <begin position="185"/>
        <end position="204"/>
    </location>
</feature>
<keyword evidence="1" id="KW-0812">Transmembrane</keyword>
<dbReference type="Pfam" id="PF01683">
    <property type="entry name" value="EB"/>
    <property type="match status" value="1"/>
</dbReference>
<reference evidence="4" key="1">
    <citation type="submission" date="2025-08" db="UniProtKB">
        <authorList>
            <consortium name="RefSeq"/>
        </authorList>
    </citation>
    <scope>IDENTIFICATION</scope>
    <source>
        <tissue evidence="4">Muscle</tissue>
    </source>
</reference>
<protein>
    <submittedName>
        <fullName evidence="4">Uncharacterized protein LOC111087187</fullName>
    </submittedName>
</protein>
<evidence type="ECO:0000259" key="2">
    <source>
        <dbReference type="Pfam" id="PF01683"/>
    </source>
</evidence>
<feature type="domain" description="EB" evidence="2">
    <location>
        <begin position="135"/>
        <end position="170"/>
    </location>
</feature>
<keyword evidence="1" id="KW-0472">Membrane</keyword>
<proteinExistence type="predicted"/>
<evidence type="ECO:0000313" key="4">
    <source>
        <dbReference type="RefSeq" id="XP_022248699.1"/>
    </source>
</evidence>
<name>A0ABM1SYJ3_LIMPO</name>
<organism evidence="3 4">
    <name type="scientific">Limulus polyphemus</name>
    <name type="common">Atlantic horseshoe crab</name>
    <dbReference type="NCBI Taxonomy" id="6850"/>
    <lineage>
        <taxon>Eukaryota</taxon>
        <taxon>Metazoa</taxon>
        <taxon>Ecdysozoa</taxon>
        <taxon>Arthropoda</taxon>
        <taxon>Chelicerata</taxon>
        <taxon>Merostomata</taxon>
        <taxon>Xiphosura</taxon>
        <taxon>Limulidae</taxon>
        <taxon>Limulus</taxon>
    </lineage>
</organism>
<evidence type="ECO:0000256" key="1">
    <source>
        <dbReference type="SAM" id="Phobius"/>
    </source>
</evidence>
<keyword evidence="1" id="KW-1133">Transmembrane helix</keyword>
<gene>
    <name evidence="4" type="primary">LOC111087187</name>
</gene>
<dbReference type="InterPro" id="IPR006149">
    <property type="entry name" value="EB_dom"/>
</dbReference>
<feature type="transmembrane region" description="Helical" evidence="1">
    <location>
        <begin position="6"/>
        <end position="28"/>
    </location>
</feature>
<evidence type="ECO:0000313" key="3">
    <source>
        <dbReference type="Proteomes" id="UP000694941"/>
    </source>
</evidence>
<dbReference type="Proteomes" id="UP000694941">
    <property type="component" value="Unplaced"/>
</dbReference>
<dbReference type="RefSeq" id="XP_022248699.1">
    <property type="nucleotide sequence ID" value="XM_022392991.1"/>
</dbReference>
<dbReference type="GeneID" id="111087187"/>
<sequence>MKLPCVFLYHKIPIIIFSISCFVSSALLRNSSPGSSTSESRVRYRHSVRDTWRQTLDGGSVTKGSLIIGHNEIRSVFRPKLENEKIKYVSSYITSTTEAEIQNASVETPSYVTRGSNATTSAGNKIKFILFSGELDEMCGLDKRCSVKNSYCSEDRCRCLSGYTQKNQQCIKEYTEEKNKSIKTVMIGVVILLCVMLICLFTYLCKK</sequence>